<evidence type="ECO:0000313" key="8">
    <source>
        <dbReference type="Proteomes" id="UP000000270"/>
    </source>
</evidence>
<evidence type="ECO:0000256" key="2">
    <source>
        <dbReference type="ARBA" id="ARBA00022692"/>
    </source>
</evidence>
<feature type="transmembrane region" description="Helical" evidence="5">
    <location>
        <begin position="62"/>
        <end position="84"/>
    </location>
</feature>
<keyword evidence="4 5" id="KW-0472">Membrane</keyword>
<evidence type="ECO:0000313" key="7">
    <source>
        <dbReference type="EMBL" id="BAF87205.1"/>
    </source>
</evidence>
<dbReference type="STRING" id="438753.AZC_1207"/>
<evidence type="ECO:0000256" key="3">
    <source>
        <dbReference type="ARBA" id="ARBA00022989"/>
    </source>
</evidence>
<name>A8HRL4_AZOC5</name>
<reference evidence="7 8" key="5">
    <citation type="journal article" date="2010" name="Appl. Environ. Microbiol.">
        <title>phrR-like gene praR of Azorhizobium caulinodans ORS571 is essential for symbiosis with Sesbania rostrata and is involved in expression of reb genes.</title>
        <authorList>
            <person name="Akiba N."/>
            <person name="Aono T."/>
            <person name="Toyazaki H."/>
            <person name="Sato S."/>
            <person name="Oyaizu H."/>
        </authorList>
    </citation>
    <scope>NUCLEOTIDE SEQUENCE [LARGE SCALE GENOMIC DNA]</scope>
    <source>
        <strain evidence="8">ATCC 43989 / DSM 5975 / JCM 20966 / LMG 6465 / NBRC 14845 / NCIMB 13405 / ORS 571</strain>
    </source>
</reference>
<dbReference type="InterPro" id="IPR044880">
    <property type="entry name" value="NCX_ion-bd_dom_sf"/>
</dbReference>
<feature type="transmembrane region" description="Helical" evidence="5">
    <location>
        <begin position="312"/>
        <end position="329"/>
    </location>
</feature>
<dbReference type="eggNOG" id="COG0387">
    <property type="taxonomic scope" value="Bacteria"/>
</dbReference>
<evidence type="ECO:0000259" key="6">
    <source>
        <dbReference type="Pfam" id="PF01699"/>
    </source>
</evidence>
<evidence type="ECO:0000256" key="4">
    <source>
        <dbReference type="ARBA" id="ARBA00023136"/>
    </source>
</evidence>
<dbReference type="GO" id="GO:0015386">
    <property type="term" value="F:potassium:proton antiporter activity"/>
    <property type="evidence" value="ECO:0007669"/>
    <property type="project" value="TreeGrafter"/>
</dbReference>
<evidence type="ECO:0000256" key="1">
    <source>
        <dbReference type="ARBA" id="ARBA00004141"/>
    </source>
</evidence>
<dbReference type="InterPro" id="IPR052946">
    <property type="entry name" value="Alkaline_pH_Ca-Antiporter"/>
</dbReference>
<keyword evidence="8" id="KW-1185">Reference proteome</keyword>
<dbReference type="PANTHER" id="PTHR37958">
    <property type="entry name" value="SODIUM-POTASSIUM/PROTON ANTIPORTER CHAA"/>
    <property type="match status" value="1"/>
</dbReference>
<reference evidence="7 8" key="4">
    <citation type="journal article" date="2009" name="Appl. Environ. Microbiol.">
        <title>Comparative genome-wide transcriptional profiling of Azorhizobium caulinodans ORS571 grown under free-living and symbiotic conditions.</title>
        <authorList>
            <person name="Tsukada S."/>
            <person name="Aono T."/>
            <person name="Akiba N."/>
            <person name="Lee KB."/>
            <person name="Liu CT."/>
            <person name="Toyazaki H."/>
            <person name="Oyaizu H."/>
        </authorList>
    </citation>
    <scope>NUCLEOTIDE SEQUENCE [LARGE SCALE GENOMIC DNA]</scope>
    <source>
        <strain evidence="8">ATCC 43989 / DSM 5975 / JCM 20966 / LMG 6465 / NBRC 14845 / NCIMB 13405 / ORS 571</strain>
    </source>
</reference>
<dbReference type="InterPro" id="IPR004837">
    <property type="entry name" value="NaCa_Exmemb"/>
</dbReference>
<dbReference type="Pfam" id="PF01699">
    <property type="entry name" value="Na_Ca_ex"/>
    <property type="match status" value="2"/>
</dbReference>
<feature type="domain" description="Sodium/calcium exchanger membrane region" evidence="6">
    <location>
        <begin position="210"/>
        <end position="352"/>
    </location>
</feature>
<protein>
    <submittedName>
        <fullName evidence="7">Ca2+/H+ antiporter</fullName>
    </submittedName>
</protein>
<feature type="domain" description="Sodium/calcium exchanger membrane region" evidence="6">
    <location>
        <begin position="36"/>
        <end position="183"/>
    </location>
</feature>
<evidence type="ECO:0000256" key="5">
    <source>
        <dbReference type="SAM" id="Phobius"/>
    </source>
</evidence>
<dbReference type="GO" id="GO:0005886">
    <property type="term" value="C:plasma membrane"/>
    <property type="evidence" value="ECO:0007669"/>
    <property type="project" value="TreeGrafter"/>
</dbReference>
<sequence>MPFIWLAYFFPLAALALGLAVSVLPVPFTGGLSFIETVLLIGTSFAAVHHAEGISSRIGQPFGTLILTLSVTVIEVSVLVAMMLNGENNPGVGREAVLSTVMFVCTGVVGACLLVGALRHREQEVRQQGVNGYLSVIIAISVLCLLLPQNTHAGLMGAVDPFQISFIMCGTVVLYGAFLFMQTVRHRADFMPEASEPAPARPRRLVVHIPLLLAALGGIVLVSSGVAAGVEELLDRLHLRDPDAVISAAVVAMLLLPETITAIRAARANDLQRSINTALGSALATIGLTMPAMVAISVWVDRPIYLGIEPEDRVQLLLVLVLSIVSFGTGRTNLLNGFVHLVLFAIYVMTLFVP</sequence>
<organism evidence="7 8">
    <name type="scientific">Azorhizobium caulinodans (strain ATCC 43989 / DSM 5975 / JCM 20966 / LMG 6465 / NBRC 14845 / NCIMB 13405 / ORS 571)</name>
    <dbReference type="NCBI Taxonomy" id="438753"/>
    <lineage>
        <taxon>Bacteria</taxon>
        <taxon>Pseudomonadati</taxon>
        <taxon>Pseudomonadota</taxon>
        <taxon>Alphaproteobacteria</taxon>
        <taxon>Hyphomicrobiales</taxon>
        <taxon>Xanthobacteraceae</taxon>
        <taxon>Azorhizobium</taxon>
    </lineage>
</organism>
<dbReference type="GO" id="GO:0015385">
    <property type="term" value="F:sodium:proton antiporter activity"/>
    <property type="evidence" value="ECO:0007669"/>
    <property type="project" value="TreeGrafter"/>
</dbReference>
<dbReference type="AlphaFoldDB" id="A8HRL4"/>
<feature type="transmembrane region" description="Helical" evidence="5">
    <location>
        <begin position="130"/>
        <end position="150"/>
    </location>
</feature>
<feature type="transmembrane region" description="Helical" evidence="5">
    <location>
        <begin position="96"/>
        <end position="118"/>
    </location>
</feature>
<dbReference type="RefSeq" id="WP_012169738.1">
    <property type="nucleotide sequence ID" value="NC_009937.1"/>
</dbReference>
<dbReference type="Proteomes" id="UP000000270">
    <property type="component" value="Chromosome"/>
</dbReference>
<feature type="transmembrane region" description="Helical" evidence="5">
    <location>
        <begin position="30"/>
        <end position="50"/>
    </location>
</feature>
<keyword evidence="2 5" id="KW-0812">Transmembrane</keyword>
<proteinExistence type="predicted"/>
<dbReference type="KEGG" id="azc:AZC_1207"/>
<feature type="transmembrane region" description="Helical" evidence="5">
    <location>
        <begin position="278"/>
        <end position="300"/>
    </location>
</feature>
<reference evidence="7 8" key="1">
    <citation type="journal article" date="2007" name="Appl. Environ. Microbiol.">
        <title>Rhizobial factors required for stem nodule maturation and maintenance in Sesbania rostrata-Azorhizobium caulinodans ORS571 symbiosis.</title>
        <authorList>
            <person name="Suzuki S."/>
            <person name="Aono T."/>
            <person name="Lee KB."/>
            <person name="Suzuki T."/>
            <person name="Liu CT."/>
            <person name="Miwa H."/>
            <person name="Wakao S."/>
            <person name="Iki T."/>
            <person name="Oyaizu H."/>
        </authorList>
    </citation>
    <scope>NUCLEOTIDE SEQUENCE [LARGE SCALE GENOMIC DNA]</scope>
    <source>
        <strain evidence="8">ATCC 43989 / DSM 5975 / JCM 20966 / LMG 6465 / NBRC 14845 / NCIMB 13405 / ORS 571</strain>
    </source>
</reference>
<dbReference type="EMBL" id="AP009384">
    <property type="protein sequence ID" value="BAF87205.1"/>
    <property type="molecule type" value="Genomic_DNA"/>
</dbReference>
<feature type="transmembrane region" description="Helical" evidence="5">
    <location>
        <begin position="244"/>
        <end position="266"/>
    </location>
</feature>
<feature type="transmembrane region" description="Helical" evidence="5">
    <location>
        <begin position="162"/>
        <end position="184"/>
    </location>
</feature>
<feature type="transmembrane region" description="Helical" evidence="5">
    <location>
        <begin position="334"/>
        <end position="353"/>
    </location>
</feature>
<gene>
    <name evidence="7" type="primary">chaA</name>
    <name evidence="7" type="ordered locus">AZC_1207</name>
</gene>
<dbReference type="PANTHER" id="PTHR37958:SF1">
    <property type="entry name" value="SODIUM-POTASSIUM_PROTON ANTIPORTER CHAA"/>
    <property type="match status" value="1"/>
</dbReference>
<reference evidence="7 8" key="6">
    <citation type="journal article" date="2011" name="Appl. Environ. Microbiol.">
        <title>Involvement of the azorhizobial chromosome partition gene (parA) in the onset of bacteroid differentiation during Sesbania rostrata stem nodule development.</title>
        <authorList>
            <person name="Liu CT."/>
            <person name="Lee KB."/>
            <person name="Wang YS."/>
            <person name="Peng MH."/>
            <person name="Lee KT."/>
            <person name="Suzuki S."/>
            <person name="Suzuki T."/>
            <person name="Oyaizu H."/>
        </authorList>
    </citation>
    <scope>NUCLEOTIDE SEQUENCE [LARGE SCALE GENOMIC DNA]</scope>
    <source>
        <strain evidence="8">ATCC 43989 / DSM 5975 / JCM 20966 / LMG 6465 / NBRC 14845 / NCIMB 13405 / ORS 571</strain>
    </source>
</reference>
<feature type="transmembrane region" description="Helical" evidence="5">
    <location>
        <begin position="205"/>
        <end position="224"/>
    </location>
</feature>
<reference evidence="7 8" key="3">
    <citation type="journal article" date="2008" name="BMC Genomics">
        <title>The genome of the versatile nitrogen fixer Azorhizobium caulinodans ORS571.</title>
        <authorList>
            <person name="Lee KB."/>
            <person name="Backer P.D."/>
            <person name="Aono T."/>
            <person name="Liu CT."/>
            <person name="Suzuki S."/>
            <person name="Suzuki T."/>
            <person name="Kaneko T."/>
            <person name="Yamada M."/>
            <person name="Tabata S."/>
            <person name="Kupfer D.M."/>
            <person name="Najar F.Z."/>
            <person name="Wiley G.B."/>
            <person name="Roe B."/>
            <person name="Binnewies T.T."/>
            <person name="Ussery D.W."/>
            <person name="D'Haeze W."/>
            <person name="Herder J.D."/>
            <person name="Gevers D."/>
            <person name="Vereecke D."/>
            <person name="Holsters M."/>
            <person name="Oyaizu H."/>
        </authorList>
    </citation>
    <scope>NUCLEOTIDE SEQUENCE [LARGE SCALE GENOMIC DNA]</scope>
    <source>
        <strain evidence="8">ATCC 43989 / DSM 5975 / JCM 20966 / LMG 6465 / NBRC 14845 / NCIMB 13405 / ORS 571</strain>
    </source>
</reference>
<accession>A8HRL4</accession>
<dbReference type="HOGENOM" id="CLU_050648_0_0_5"/>
<dbReference type="Gene3D" id="1.20.1420.30">
    <property type="entry name" value="NCX, central ion-binding region"/>
    <property type="match status" value="1"/>
</dbReference>
<reference evidence="8" key="2">
    <citation type="submission" date="2007-04" db="EMBL/GenBank/DDBJ databases">
        <title>Complete genome sequence of the nitrogen-fixing bacterium Azorhizobium caulinodans ORS571.</title>
        <authorList>
            <person name="Lee K.B."/>
            <person name="Backer P.D."/>
            <person name="Aono T."/>
            <person name="Liu C.T."/>
            <person name="Suzuki S."/>
            <person name="Suzuki T."/>
            <person name="Kaneko T."/>
            <person name="Yamada M."/>
            <person name="Tabata S."/>
            <person name="Kupfer D.M."/>
            <person name="Najar F.Z."/>
            <person name="Wiley G.B."/>
            <person name="Roe B."/>
            <person name="Binnewies T."/>
            <person name="Ussery D."/>
            <person name="Vereecke D."/>
            <person name="Gevers D."/>
            <person name="Holsters M."/>
            <person name="Oyaizu H."/>
        </authorList>
    </citation>
    <scope>NUCLEOTIDE SEQUENCE [LARGE SCALE GENOMIC DNA]</scope>
    <source>
        <strain evidence="8">ATCC 43989 / DSM 5975 / JCM 20966 / LMG 6465 / NBRC 14845 / NCIMB 13405 / ORS 571</strain>
    </source>
</reference>
<keyword evidence="3 5" id="KW-1133">Transmembrane helix</keyword>
<comment type="subcellular location">
    <subcellularLocation>
        <location evidence="1">Membrane</location>
        <topology evidence="1">Multi-pass membrane protein</topology>
    </subcellularLocation>
</comment>